<protein>
    <recommendedName>
        <fullName evidence="1">Reverse transcriptase domain-containing protein</fullName>
    </recommendedName>
</protein>
<dbReference type="CDD" id="cd09076">
    <property type="entry name" value="L1-EN"/>
    <property type="match status" value="1"/>
</dbReference>
<dbReference type="InterPro" id="IPR005135">
    <property type="entry name" value="Endo/exonuclease/phosphatase"/>
</dbReference>
<name>A0ABQ7QYL5_PLUXY</name>
<dbReference type="InterPro" id="IPR000477">
    <property type="entry name" value="RT_dom"/>
</dbReference>
<dbReference type="InterPro" id="IPR043502">
    <property type="entry name" value="DNA/RNA_pol_sf"/>
</dbReference>
<dbReference type="EMBL" id="JAHIBW010000006">
    <property type="protein sequence ID" value="KAG7310147.1"/>
    <property type="molecule type" value="Genomic_DNA"/>
</dbReference>
<keyword evidence="3" id="KW-1185">Reference proteome</keyword>
<dbReference type="Gene3D" id="3.60.10.10">
    <property type="entry name" value="Endonuclease/exonuclease/phosphatase"/>
    <property type="match status" value="1"/>
</dbReference>
<evidence type="ECO:0000313" key="2">
    <source>
        <dbReference type="EMBL" id="KAG7310147.1"/>
    </source>
</evidence>
<dbReference type="Proteomes" id="UP000823941">
    <property type="component" value="Chromosome 6"/>
</dbReference>
<sequence length="940" mass="107525">MRWNGFGEQKTSTGETFLFSGRPEGAGHHEGVGLLLSSKAKGSLISWEPISERILKARFKGRARNITIIQVYAPTEESELAKKDNFYNQLNSVISKVQKGDILMLMGDLNAKVGSDNSNLEHVMGKHGLGVRNDNGDRFVEVCSEHSLVIGGTLFPHKTIHKITWFSNDGRTRNQIDHLAISRKWRSSLLDVRSKTGADIGSDHHLVVADVRIKIARIPSSTKSNKRNYDISKLQIPEYASEFRRNLYQRLEETKNPNLNREKSIDGQWEAFKKAYSIAAKEVLGFRKHAEKAWITPRTWALVEERRNAKIRIATEQTQETLSQYNALCKDVNRAMRRDYRSWANSLADEAESAAKRGNFRQLYSITKRLCNKQPPCTQPVKNTDGKLLVTEEEQLRRWREHFSSVLNRPFTASSEYPENFWQGFPERTIDGISAEPPSVEEIVRAVRELKNNKAPGSDNIPAELLKTDPTAAAHFLQPLLNDVWQQEHLPADWKEGLLIKLPKKGNRTDCNNWRGITLLSTVSKVLSKIILYRIQGAIEDTIRGEQAGFRRGTSCVDQITSLRIIVEESVEWRKPLFMTFVDFEKAFDSINRQFIWDALMYKGVPEKIVNIIKEAYDGFNCRVVHNGKLTEPFNVTTGVRQGCLLSPLIFIVVMDAIMLKITHEKNRGIPWTASSSLEDLDFADDICLLSNTHDDMQRKITALDKTANMAGLKISRKKTEEMRVCSDKNPPLLLENHRITQAADFCYLGSIITPQGGTERDVESRINKARGAFSQLKSLWRSSNISRTTKIRIFNTNVKTVLLYGCETWKVTKGISHKLQVFVNNCLRTIIRRHWPNTITNVELWKVTNQKPIDIDIQERKWRWLGHTLRRPDDHIPKVALQWKPQGGSRRPGRPAHTWKRSIYSEAQEKGKSWPELNLLAHDREAWKRLVSAPDSSEE</sequence>
<proteinExistence type="predicted"/>
<dbReference type="CDD" id="cd01650">
    <property type="entry name" value="RT_nLTR_like"/>
    <property type="match status" value="1"/>
</dbReference>
<comment type="caution">
    <text evidence="2">The sequence shown here is derived from an EMBL/GenBank/DDBJ whole genome shotgun (WGS) entry which is preliminary data.</text>
</comment>
<dbReference type="SUPFAM" id="SSF56219">
    <property type="entry name" value="DNase I-like"/>
    <property type="match status" value="1"/>
</dbReference>
<dbReference type="InterPro" id="IPR036691">
    <property type="entry name" value="Endo/exonu/phosph_ase_sf"/>
</dbReference>
<reference evidence="2 3" key="1">
    <citation type="submission" date="2021-06" db="EMBL/GenBank/DDBJ databases">
        <title>A haploid diamondback moth (Plutella xylostella L.) genome assembly resolves 31 chromosomes and identifies a diamide resistance mutation.</title>
        <authorList>
            <person name="Ward C.M."/>
            <person name="Perry K.D."/>
            <person name="Baker G."/>
            <person name="Powis K."/>
            <person name="Heckel D.G."/>
            <person name="Baxter S.W."/>
        </authorList>
    </citation>
    <scope>NUCLEOTIDE SEQUENCE [LARGE SCALE GENOMIC DNA]</scope>
    <source>
        <strain evidence="2 3">LV</strain>
        <tissue evidence="2">Single pupa</tissue>
    </source>
</reference>
<gene>
    <name evidence="2" type="ORF">JYU34_004700</name>
</gene>
<dbReference type="Pfam" id="PF00078">
    <property type="entry name" value="RVT_1"/>
    <property type="match status" value="1"/>
</dbReference>
<dbReference type="PANTHER" id="PTHR47027:SF25">
    <property type="entry name" value="REVERSE TRANSCRIPTASE DOMAIN-CONTAINING PROTEIN"/>
    <property type="match status" value="1"/>
</dbReference>
<organism evidence="2 3">
    <name type="scientific">Plutella xylostella</name>
    <name type="common">Diamondback moth</name>
    <name type="synonym">Plutella maculipennis</name>
    <dbReference type="NCBI Taxonomy" id="51655"/>
    <lineage>
        <taxon>Eukaryota</taxon>
        <taxon>Metazoa</taxon>
        <taxon>Ecdysozoa</taxon>
        <taxon>Arthropoda</taxon>
        <taxon>Hexapoda</taxon>
        <taxon>Insecta</taxon>
        <taxon>Pterygota</taxon>
        <taxon>Neoptera</taxon>
        <taxon>Endopterygota</taxon>
        <taxon>Lepidoptera</taxon>
        <taxon>Glossata</taxon>
        <taxon>Ditrysia</taxon>
        <taxon>Yponomeutoidea</taxon>
        <taxon>Plutellidae</taxon>
        <taxon>Plutella</taxon>
    </lineage>
</organism>
<dbReference type="InterPro" id="IPR045609">
    <property type="entry name" value="DUF6451"/>
</dbReference>
<evidence type="ECO:0000313" key="3">
    <source>
        <dbReference type="Proteomes" id="UP000823941"/>
    </source>
</evidence>
<dbReference type="PANTHER" id="PTHR47027">
    <property type="entry name" value="REVERSE TRANSCRIPTASE DOMAIN-CONTAINING PROTEIN"/>
    <property type="match status" value="1"/>
</dbReference>
<evidence type="ECO:0000259" key="1">
    <source>
        <dbReference type="PROSITE" id="PS50878"/>
    </source>
</evidence>
<dbReference type="Pfam" id="PF14529">
    <property type="entry name" value="Exo_endo_phos_2"/>
    <property type="match status" value="1"/>
</dbReference>
<feature type="domain" description="Reverse transcriptase" evidence="1">
    <location>
        <begin position="483"/>
        <end position="753"/>
    </location>
</feature>
<dbReference type="SUPFAM" id="SSF56672">
    <property type="entry name" value="DNA/RNA polymerases"/>
    <property type="match status" value="1"/>
</dbReference>
<accession>A0ABQ7QYL5</accession>
<dbReference type="PROSITE" id="PS50878">
    <property type="entry name" value="RT_POL"/>
    <property type="match status" value="1"/>
</dbReference>
<dbReference type="Pfam" id="PF20049">
    <property type="entry name" value="DUF6451"/>
    <property type="match status" value="1"/>
</dbReference>